<name>A0ABY2QHM8_9SPHN</name>
<dbReference type="InterPro" id="IPR000595">
    <property type="entry name" value="cNMP-bd_dom"/>
</dbReference>
<evidence type="ECO:0000313" key="6">
    <source>
        <dbReference type="EMBL" id="THG39070.1"/>
    </source>
</evidence>
<comment type="caution">
    <text evidence="6">The sequence shown here is derived from an EMBL/GenBank/DDBJ whole genome shotgun (WGS) entry which is preliminary data.</text>
</comment>
<dbReference type="SUPFAM" id="SSF51206">
    <property type="entry name" value="cAMP-binding domain-like"/>
    <property type="match status" value="1"/>
</dbReference>
<dbReference type="Gene3D" id="1.10.10.10">
    <property type="entry name" value="Winged helix-like DNA-binding domain superfamily/Winged helix DNA-binding domain"/>
    <property type="match status" value="1"/>
</dbReference>
<evidence type="ECO:0000256" key="3">
    <source>
        <dbReference type="ARBA" id="ARBA00023163"/>
    </source>
</evidence>
<protein>
    <submittedName>
        <fullName evidence="6">Crp/Fnr family transcriptional regulator</fullName>
    </submittedName>
</protein>
<dbReference type="Gene3D" id="2.60.120.10">
    <property type="entry name" value="Jelly Rolls"/>
    <property type="match status" value="1"/>
</dbReference>
<evidence type="ECO:0000256" key="1">
    <source>
        <dbReference type="ARBA" id="ARBA00023015"/>
    </source>
</evidence>
<feature type="domain" description="HTH crp-type" evidence="5">
    <location>
        <begin position="156"/>
        <end position="226"/>
    </location>
</feature>
<evidence type="ECO:0000256" key="2">
    <source>
        <dbReference type="ARBA" id="ARBA00023125"/>
    </source>
</evidence>
<dbReference type="InterPro" id="IPR018490">
    <property type="entry name" value="cNMP-bd_dom_sf"/>
</dbReference>
<proteinExistence type="predicted"/>
<evidence type="ECO:0000259" key="5">
    <source>
        <dbReference type="Pfam" id="PF13545"/>
    </source>
</evidence>
<reference evidence="6 7" key="1">
    <citation type="submission" date="2019-04" db="EMBL/GenBank/DDBJ databases">
        <title>Microbes associate with the intestines of laboratory mice.</title>
        <authorList>
            <person name="Navarre W."/>
            <person name="Wong E."/>
            <person name="Huang K.C."/>
            <person name="Tropini C."/>
            <person name="Ng K."/>
            <person name="Yu B."/>
        </authorList>
    </citation>
    <scope>NUCLEOTIDE SEQUENCE [LARGE SCALE GENOMIC DNA]</scope>
    <source>
        <strain evidence="6 7">NM83_B4-11</strain>
    </source>
</reference>
<dbReference type="InterPro" id="IPR036390">
    <property type="entry name" value="WH_DNA-bd_sf"/>
</dbReference>
<evidence type="ECO:0000259" key="4">
    <source>
        <dbReference type="Pfam" id="PF00027"/>
    </source>
</evidence>
<dbReference type="Pfam" id="PF13545">
    <property type="entry name" value="HTH_Crp_2"/>
    <property type="match status" value="1"/>
</dbReference>
<dbReference type="RefSeq" id="WP_136451885.1">
    <property type="nucleotide sequence ID" value="NZ_SSTI01000009.1"/>
</dbReference>
<sequence>MRNPMPYSPLIAKLRAVTRIRDEDAAKVNSTWINEYRTNAGSDIVSAGTRIESLRVILDGWAARYRMTADGNRQLTELLIPGDFCNVHATILPAMDHGVTALTDCRVGKIDVAALDNVIIEVPVLARAIWRSVLIDLTILREWIASADQHDPLKTVAHLLCQLHARLGIIGRVRANRFVLPLTDNDVASVCGLPAMPATNYLDELKDWGLISRKGDEITLNDLRAIHRFAGYNARHLQFRNPAERATA</sequence>
<organism evidence="6 7">
    <name type="scientific">Sphingomonas olei</name>
    <dbReference type="NCBI Taxonomy" id="1886787"/>
    <lineage>
        <taxon>Bacteria</taxon>
        <taxon>Pseudomonadati</taxon>
        <taxon>Pseudomonadota</taxon>
        <taxon>Alphaproteobacteria</taxon>
        <taxon>Sphingomonadales</taxon>
        <taxon>Sphingomonadaceae</taxon>
        <taxon>Sphingomonas</taxon>
    </lineage>
</organism>
<accession>A0ABY2QHM8</accession>
<dbReference type="InterPro" id="IPR012318">
    <property type="entry name" value="HTH_CRP"/>
</dbReference>
<keyword evidence="3" id="KW-0804">Transcription</keyword>
<keyword evidence="2" id="KW-0238">DNA-binding</keyword>
<gene>
    <name evidence="6" type="ORF">E5988_12495</name>
</gene>
<keyword evidence="1" id="KW-0805">Transcription regulation</keyword>
<dbReference type="InterPro" id="IPR036388">
    <property type="entry name" value="WH-like_DNA-bd_sf"/>
</dbReference>
<feature type="domain" description="Cyclic nucleotide-binding" evidence="4">
    <location>
        <begin position="40"/>
        <end position="119"/>
    </location>
</feature>
<dbReference type="InterPro" id="IPR014710">
    <property type="entry name" value="RmlC-like_jellyroll"/>
</dbReference>
<dbReference type="Pfam" id="PF00027">
    <property type="entry name" value="cNMP_binding"/>
    <property type="match status" value="1"/>
</dbReference>
<dbReference type="Proteomes" id="UP000308038">
    <property type="component" value="Unassembled WGS sequence"/>
</dbReference>
<evidence type="ECO:0000313" key="7">
    <source>
        <dbReference type="Proteomes" id="UP000308038"/>
    </source>
</evidence>
<dbReference type="CDD" id="cd00038">
    <property type="entry name" value="CAP_ED"/>
    <property type="match status" value="1"/>
</dbReference>
<dbReference type="EMBL" id="SSTI01000009">
    <property type="protein sequence ID" value="THG39070.1"/>
    <property type="molecule type" value="Genomic_DNA"/>
</dbReference>
<dbReference type="SUPFAM" id="SSF46785">
    <property type="entry name" value="Winged helix' DNA-binding domain"/>
    <property type="match status" value="1"/>
</dbReference>
<keyword evidence="7" id="KW-1185">Reference proteome</keyword>